<dbReference type="PANTHER" id="PTHR48081">
    <property type="entry name" value="AB HYDROLASE SUPERFAMILY PROTEIN C4A8.06C"/>
    <property type="match status" value="1"/>
</dbReference>
<dbReference type="InterPro" id="IPR029058">
    <property type="entry name" value="AB_hydrolase_fold"/>
</dbReference>
<keyword evidence="4" id="KW-1185">Reference proteome</keyword>
<dbReference type="PANTHER" id="PTHR48081:SF33">
    <property type="entry name" value="KYNURENINE FORMAMIDASE"/>
    <property type="match status" value="1"/>
</dbReference>
<evidence type="ECO:0000313" key="4">
    <source>
        <dbReference type="Proteomes" id="UP000032352"/>
    </source>
</evidence>
<evidence type="ECO:0000313" key="3">
    <source>
        <dbReference type="EMBL" id="WDE08965.1"/>
    </source>
</evidence>
<accession>A0AAE9Z8Z7</accession>
<evidence type="ECO:0000259" key="2">
    <source>
        <dbReference type="Pfam" id="PF20434"/>
    </source>
</evidence>
<dbReference type="InterPro" id="IPR050300">
    <property type="entry name" value="GDXG_lipolytic_enzyme"/>
</dbReference>
<dbReference type="Proteomes" id="UP000032352">
    <property type="component" value="Chromosome pTvir"/>
</dbReference>
<sequence length="298" mass="33812">MSEFWHAFSREKNDQQYNPTLWTKRLPAEELLPAHIAYTQEKSTLYRAKGVDSLAFGEGEFSGSIDIFRSAAVPANAPVVVYIHGGWWQWFSKEQFSYLAEPFNNRGFAVYMPGYCMAPDWHNDAPMESIVKQMQYALAAILNQAEEHAAPAVYLVGHSAGGQLVTMLQHTNWQQFDVSETAAKKLKGIFSLAGLYDIRPLVDSFVNDDIKMSLASAASVSPQLLPLAEQECPVHLLLPEFDTPEFFRQTKEYQQKLLAEGHSCYLKLAENRDHLDVIEKLVESEDEIMNYLLSHMQD</sequence>
<organism evidence="3 4">
    <name type="scientific">Thalassomonas viridans</name>
    <dbReference type="NCBI Taxonomy" id="137584"/>
    <lineage>
        <taxon>Bacteria</taxon>
        <taxon>Pseudomonadati</taxon>
        <taxon>Pseudomonadota</taxon>
        <taxon>Gammaproteobacteria</taxon>
        <taxon>Alteromonadales</taxon>
        <taxon>Colwelliaceae</taxon>
        <taxon>Thalassomonas</taxon>
    </lineage>
</organism>
<dbReference type="AlphaFoldDB" id="A0AAE9Z8Z7"/>
<dbReference type="Pfam" id="PF20434">
    <property type="entry name" value="BD-FAE"/>
    <property type="match status" value="1"/>
</dbReference>
<protein>
    <submittedName>
        <fullName evidence="3">Alpha/beta hydrolase</fullName>
    </submittedName>
</protein>
<keyword evidence="1 3" id="KW-0378">Hydrolase</keyword>
<name>A0AAE9Z8Z7_9GAMM</name>
<dbReference type="KEGG" id="tvd:SG34_029725"/>
<dbReference type="InterPro" id="IPR049492">
    <property type="entry name" value="BD-FAE-like_dom"/>
</dbReference>
<dbReference type="EMBL" id="CP059734">
    <property type="protein sequence ID" value="WDE08965.1"/>
    <property type="molecule type" value="Genomic_DNA"/>
</dbReference>
<dbReference type="RefSeq" id="WP_044840777.1">
    <property type="nucleotide sequence ID" value="NZ_CP059734.1"/>
</dbReference>
<evidence type="ECO:0000256" key="1">
    <source>
        <dbReference type="ARBA" id="ARBA00022801"/>
    </source>
</evidence>
<dbReference type="Gene3D" id="3.40.50.1820">
    <property type="entry name" value="alpha/beta hydrolase"/>
    <property type="match status" value="1"/>
</dbReference>
<reference evidence="3 4" key="1">
    <citation type="journal article" date="2015" name="Genome Announc.">
        <title>Draft Genome Sequences of Marine Isolates of Thalassomonas viridans and Thalassomonas actiniarum.</title>
        <authorList>
            <person name="Olonade I."/>
            <person name="van Zyl L.J."/>
            <person name="Trindade M."/>
        </authorList>
    </citation>
    <scope>NUCLEOTIDE SEQUENCE [LARGE SCALE GENOMIC DNA]</scope>
    <source>
        <strain evidence="3 4">XOM25</strain>
    </source>
</reference>
<reference evidence="3 4" key="2">
    <citation type="journal article" date="2022" name="Mar. Drugs">
        <title>Bioassay-Guided Fractionation Leads to the Detection of Cholic Acid Generated by the Rare Thalassomonas sp.</title>
        <authorList>
            <person name="Pheiffer F."/>
            <person name="Schneider Y.K."/>
            <person name="Hansen E.H."/>
            <person name="Andersen J.H."/>
            <person name="Isaksson J."/>
            <person name="Busche T."/>
            <person name="R C."/>
            <person name="Kalinowski J."/>
            <person name="Zyl L.V."/>
            <person name="Trindade M."/>
        </authorList>
    </citation>
    <scope>NUCLEOTIDE SEQUENCE [LARGE SCALE GENOMIC DNA]</scope>
    <source>
        <strain evidence="3 4">XOM25</strain>
    </source>
</reference>
<dbReference type="SUPFAM" id="SSF53474">
    <property type="entry name" value="alpha/beta-Hydrolases"/>
    <property type="match status" value="1"/>
</dbReference>
<proteinExistence type="predicted"/>
<feature type="domain" description="BD-FAE-like" evidence="2">
    <location>
        <begin position="65"/>
        <end position="201"/>
    </location>
</feature>
<dbReference type="GO" id="GO:0016787">
    <property type="term" value="F:hydrolase activity"/>
    <property type="evidence" value="ECO:0007669"/>
    <property type="project" value="UniProtKB-KW"/>
</dbReference>
<gene>
    <name evidence="3" type="ORF">SG34_029725</name>
</gene>